<evidence type="ECO:0000256" key="4">
    <source>
        <dbReference type="ARBA" id="ARBA00050843"/>
    </source>
</evidence>
<dbReference type="EC" id="2.8.1.9" evidence="6"/>
<name>A0A6I8UGA8_DROPS</name>
<dbReference type="GO" id="GO:0008265">
    <property type="term" value="F:molybdenum cofactor sulfurtransferase activity"/>
    <property type="evidence" value="ECO:0007669"/>
    <property type="project" value="UniProtKB-UniRule"/>
</dbReference>
<keyword evidence="2 6" id="KW-0663">Pyridoxal phosphate</keyword>
<dbReference type="SUPFAM" id="SSF141673">
    <property type="entry name" value="MOSC N-terminal domain-like"/>
    <property type="match status" value="1"/>
</dbReference>
<dbReference type="KEGG" id="dpo:4815144"/>
<evidence type="ECO:0000256" key="3">
    <source>
        <dbReference type="ARBA" id="ARBA00023150"/>
    </source>
</evidence>
<dbReference type="InterPro" id="IPR015424">
    <property type="entry name" value="PyrdxlP-dep_Trfase"/>
</dbReference>
<keyword evidence="1 6" id="KW-0808">Transferase</keyword>
<evidence type="ECO:0000313" key="9">
    <source>
        <dbReference type="RefSeq" id="XP_001355033.4"/>
    </source>
</evidence>
<feature type="active site" evidence="6">
    <location>
        <position position="428"/>
    </location>
</feature>
<dbReference type="GO" id="GO:0030151">
    <property type="term" value="F:molybdenum ion binding"/>
    <property type="evidence" value="ECO:0007669"/>
    <property type="project" value="UniProtKB-UniRule"/>
</dbReference>
<evidence type="ECO:0000256" key="5">
    <source>
        <dbReference type="ARBA" id="ARBA00054182"/>
    </source>
</evidence>
<evidence type="ECO:0000259" key="7">
    <source>
        <dbReference type="PROSITE" id="PS51340"/>
    </source>
</evidence>
<evidence type="ECO:0000256" key="1">
    <source>
        <dbReference type="ARBA" id="ARBA00022679"/>
    </source>
</evidence>
<sequence>MVLVVAPTNSPVPNMSSYQSEFNADEQAAIDKEFTRLANNKSIYLDHAGTTLYAESQVTAAAEQLQRDVICNPHTCRVTGDYVDQVRFKVLEFFNTKEDDYHVIFTANATAALSLVAENFDFGRQGNFHYCQENHTSVLGMRERVQARAMYMLKEEEITGMASVPSAANGVNGSSPGDNSLVTFSAQCNFSGYKIPLAAIAGIQKQGLAHGLGKRVSGEAPQTTDNNNYYVCLDAASFVATNPLDLQRYRPDYVCISFYKIFGYPTGVGALLVSRRGAEAFRKKRIFFGGGTINYAYPHAMDHQLREVFHQRYEDGTLPFLSIVGLLEGFRTLERLVPRRSDVATMERISRHVHGLAQYLEKQLRQLKYPNGQPLIELYNRVGYEERHRQGGIVAFNVRTDAGPFVGFGEIACVAALQGILLRTGCFCNIGACQRYLGLDETMMDAIYKRAGRICGDYYDLIDGQPTGAVRVSFGYMTRRQDVDELLKMLQLSYLATKPQQRLQLIEEQAGELPKALKERAQRLRPQLLQLAIYPVKSCAAFKIEEGGAGAGRTWPLTAQGLQYDREWMIVDMNGMAVTQKRCSELCLIRPLIRDDQLVLHFGDSPAGVSLPLSLADQAENSSRCRSKVCRQPVEGLDCGDEVALWLSQHLGLEGLRLLRQSSQRSTPNGVRQQQKLSLVNQAQFLLVNRSSVRSLQFEESLDETVDRFRANIIIDTGSAFEELSYKQLTIGQVQFQVEGPCQRCDMICINQRTGERSPETLTTISRLQSGKMRFGIYISRISTENNKEQQHLTCGDVVVVT</sequence>
<comment type="function">
    <text evidence="5 6">Sulfurates the molybdenum cofactor. Sulfation of molybdenum is essential for xanthine dehydrogenase (XDH) and aldehyde oxidase (ADO) enzymes in which molybdenum cofactor is liganded by 1 oxygen and 1 sulfur atom in active form.</text>
</comment>
<dbReference type="InterPro" id="IPR000192">
    <property type="entry name" value="Aminotrans_V_dom"/>
</dbReference>
<dbReference type="InterPro" id="IPR005302">
    <property type="entry name" value="MoCF_Sase_C"/>
</dbReference>
<dbReference type="InterPro" id="IPR015422">
    <property type="entry name" value="PyrdxlP-dep_Trfase_small"/>
</dbReference>
<feature type="domain" description="MOSC" evidence="7">
    <location>
        <begin position="656"/>
        <end position="802"/>
    </location>
</feature>
<accession>A0A6I8UGA8</accession>
<dbReference type="InterPro" id="IPR005303">
    <property type="entry name" value="MOCOS_middle"/>
</dbReference>
<proteinExistence type="inferred from homology"/>
<dbReference type="InterPro" id="IPR015421">
    <property type="entry name" value="PyrdxlP-dep_Trfase_major"/>
</dbReference>
<dbReference type="FunCoup" id="A0A6I8UGA8">
    <property type="interactions" value="162"/>
</dbReference>
<dbReference type="Gene3D" id="3.40.640.10">
    <property type="entry name" value="Type I PLP-dependent aspartate aminotransferase-like (Major domain)"/>
    <property type="match status" value="1"/>
</dbReference>
<dbReference type="HAMAP" id="MF_03050">
    <property type="entry name" value="MOCOS"/>
    <property type="match status" value="1"/>
</dbReference>
<keyword evidence="3 6" id="KW-0501">Molybdenum cofactor biosynthesis</keyword>
<dbReference type="FunFam" id="3.40.640.10:FF:000119">
    <property type="entry name" value="Molybdenum cofactor sulfurase"/>
    <property type="match status" value="1"/>
</dbReference>
<gene>
    <name evidence="6 9" type="primary">mal</name>
</gene>
<dbReference type="AlphaFoldDB" id="A0A6I8UGA8"/>
<dbReference type="GO" id="GO:0006777">
    <property type="term" value="P:Mo-molybdopterin cofactor biosynthetic process"/>
    <property type="evidence" value="ECO:0007669"/>
    <property type="project" value="UniProtKB-UniRule"/>
</dbReference>
<dbReference type="InterPro" id="IPR028886">
    <property type="entry name" value="MoCo_sulfurase"/>
</dbReference>
<dbReference type="Pfam" id="PF00266">
    <property type="entry name" value="Aminotran_5"/>
    <property type="match status" value="2"/>
</dbReference>
<evidence type="ECO:0000256" key="6">
    <source>
        <dbReference type="HAMAP-Rule" id="MF_03050"/>
    </source>
</evidence>
<dbReference type="PANTHER" id="PTHR14237">
    <property type="entry name" value="MOLYBDOPTERIN COFACTOR SULFURASE MOSC"/>
    <property type="match status" value="1"/>
</dbReference>
<dbReference type="Pfam" id="PF03473">
    <property type="entry name" value="MOSC"/>
    <property type="match status" value="1"/>
</dbReference>
<dbReference type="PANTHER" id="PTHR14237:SF80">
    <property type="entry name" value="MOLYBDENUM COFACTOR SULFURASE"/>
    <property type="match status" value="1"/>
</dbReference>
<comment type="similarity">
    <text evidence="6">Belongs to the class-V pyridoxal-phosphate-dependent aminotransferase family. MOCOS subfamily.</text>
</comment>
<dbReference type="InterPro" id="IPR011037">
    <property type="entry name" value="Pyrv_Knase-like_insert_dom_sf"/>
</dbReference>
<dbReference type="GO" id="GO:0016829">
    <property type="term" value="F:lyase activity"/>
    <property type="evidence" value="ECO:0007669"/>
    <property type="project" value="UniProtKB-UniRule"/>
</dbReference>
<evidence type="ECO:0000256" key="2">
    <source>
        <dbReference type="ARBA" id="ARBA00022898"/>
    </source>
</evidence>
<comment type="cofactor">
    <cofactor evidence="6">
        <name>pyridoxal 5'-phosphate</name>
        <dbReference type="ChEBI" id="CHEBI:597326"/>
    </cofactor>
</comment>
<dbReference type="SUPFAM" id="SSF50800">
    <property type="entry name" value="PK beta-barrel domain-like"/>
    <property type="match status" value="1"/>
</dbReference>
<dbReference type="RefSeq" id="XP_001355033.4">
    <property type="nucleotide sequence ID" value="XM_001354997.4"/>
</dbReference>
<dbReference type="Proteomes" id="UP000001819">
    <property type="component" value="Chromosome X"/>
</dbReference>
<reference evidence="9" key="1">
    <citation type="submission" date="2025-08" db="UniProtKB">
        <authorList>
            <consortium name="RefSeq"/>
        </authorList>
    </citation>
    <scope>IDENTIFICATION</scope>
    <source>
        <strain evidence="9">MV-25-SWS-2005</strain>
        <tissue evidence="9">Whole body</tissue>
    </source>
</reference>
<dbReference type="InParanoid" id="A0A6I8UGA8"/>
<dbReference type="PROSITE" id="PS51340">
    <property type="entry name" value="MOSC"/>
    <property type="match status" value="1"/>
</dbReference>
<dbReference type="SUPFAM" id="SSF53383">
    <property type="entry name" value="PLP-dependent transferases"/>
    <property type="match status" value="1"/>
</dbReference>
<feature type="modified residue" description="N6-(pyridoxal phosphate)lysine" evidence="6">
    <location>
        <position position="260"/>
    </location>
</feature>
<organism evidence="8 9">
    <name type="scientific">Drosophila pseudoobscura pseudoobscura</name>
    <name type="common">Fruit fly</name>
    <dbReference type="NCBI Taxonomy" id="46245"/>
    <lineage>
        <taxon>Eukaryota</taxon>
        <taxon>Metazoa</taxon>
        <taxon>Ecdysozoa</taxon>
        <taxon>Arthropoda</taxon>
        <taxon>Hexapoda</taxon>
        <taxon>Insecta</taxon>
        <taxon>Pterygota</taxon>
        <taxon>Neoptera</taxon>
        <taxon>Endopterygota</taxon>
        <taxon>Diptera</taxon>
        <taxon>Brachycera</taxon>
        <taxon>Muscomorpha</taxon>
        <taxon>Ephydroidea</taxon>
        <taxon>Drosophilidae</taxon>
        <taxon>Drosophila</taxon>
        <taxon>Sophophora</taxon>
    </lineage>
</organism>
<dbReference type="Gene3D" id="3.90.1150.10">
    <property type="entry name" value="Aspartate Aminotransferase, domain 1"/>
    <property type="match status" value="1"/>
</dbReference>
<dbReference type="FunFam" id="3.90.1150.10:FF:000079">
    <property type="entry name" value="Molybdenum cofactor sulfurase"/>
    <property type="match status" value="1"/>
</dbReference>
<evidence type="ECO:0000313" key="8">
    <source>
        <dbReference type="Proteomes" id="UP000001819"/>
    </source>
</evidence>
<dbReference type="GO" id="GO:0030170">
    <property type="term" value="F:pyridoxal phosphate binding"/>
    <property type="evidence" value="ECO:0007669"/>
    <property type="project" value="UniProtKB-UniRule"/>
</dbReference>
<comment type="catalytic activity">
    <reaction evidence="4 6">
        <text>Mo-molybdopterin + L-cysteine + AH2 = thio-Mo-molybdopterin + L-alanine + A + H2O</text>
        <dbReference type="Rhea" id="RHEA:42636"/>
        <dbReference type="ChEBI" id="CHEBI:13193"/>
        <dbReference type="ChEBI" id="CHEBI:15377"/>
        <dbReference type="ChEBI" id="CHEBI:17499"/>
        <dbReference type="ChEBI" id="CHEBI:35235"/>
        <dbReference type="ChEBI" id="CHEBI:57972"/>
        <dbReference type="ChEBI" id="CHEBI:71302"/>
        <dbReference type="ChEBI" id="CHEBI:82685"/>
        <dbReference type="EC" id="2.8.1.9"/>
    </reaction>
</comment>
<keyword evidence="8" id="KW-1185">Reference proteome</keyword>
<protein>
    <recommendedName>
        <fullName evidence="6">Molybdenum cofactor sulfurase</fullName>
        <shortName evidence="6">MCS</shortName>
        <shortName evidence="6">MOS</shortName>
        <shortName evidence="6">MoCo sulfurase</shortName>
        <ecNumber evidence="6">2.8.1.9</ecNumber>
    </recommendedName>
    <alternativeName>
        <fullName evidence="6">Molybdenum cofactor sulfurtransferase</fullName>
    </alternativeName>
    <alternativeName>
        <fullName evidence="6">Protein maroon-like</fullName>
        <shortName evidence="6">Ma-l</shortName>
    </alternativeName>
</protein>
<dbReference type="Pfam" id="PF03476">
    <property type="entry name" value="MOSC_N"/>
    <property type="match status" value="1"/>
</dbReference>